<sequence length="3308" mass="369396">MAALNKHDTENGTLNKPPMFTPEDFDTWKVRMEGFIRNQDFKLWKSILEGPYVPTIAAAGAGGPAVPKDPSMYSDEDYKKMEVDSKALWLIQMSIPNSIIHAFKKCKSAQELWNSLKQMYEGSDDVKENKKDMLKQKFENFCQQNNENMSSQYLRYVQLVNDLASAGVTLDNQEVLRKFLRSLPKAWNIYSVTIRRTENLKTLTLGELFGILSAYQMELDVQESKAFHSPSGSAALHAPINNSPYQSFQPIYHPTSIPNVTLPETLTSSNSLPNHLSNPTSLPTSGQGALVTEETNYFQLCQEDLEGIPADDLEEMDINYQMAMISFRAKKFYQRTGRQFKKHNMKTGFGLDKSKIRCYNCQQLGHFARECKAPRNQPATGERQINQQATNQTFNANIAEHHDFSDWSFQAEDASISNSALMADDSSSSNKVNNKMCSPECSETLTIYKKINSQLCNELESLQVVKANFFEVERNYKEKIDEMEKTISSLKHEDANKQCQIKNLLERLTTAKTELVLAESYRDKFLSQGEKYEKHFRMSSTTELVNKHGAGLGYNKVEPPSAYTSIADVRCKPLVDLVYNEVLDIHKVVQTDNLSNPSTSTCSDEDDISIKPVKEKQALKIKKQNKKTKKHSIVFIKAKTTENISSDEYVTCPSDKSKRGRSMERKINSPGKQAKSKTNKYVGTSKPSLSEDQSSDFVKGNKKPNSPNNQIICLMCGEKNHFAADCFYNPRSRISSKSQGIGRKNSWSKSSTSSEEQRRNPVKKVSEASTSNNRKKQNKKASEKNAFEAKKKEASERIGTSEAHQRNAFNKQKKSSFFGRRASEAKKREASDRKGKVASDDYQKKQSLPTTQKTKQAWKKKESTDKPSPTSEAATSSVPPRMMSKKFTYNDGQQESNGNLWIVDSGCSRHMTGNKTLLHKYEPFFGGSVAFGSDPVGGYITGRGTITNGKVSFENVHFVKELNYNLLSVSQVCDQKHNMLFTEHECIVLKPGFVIPNNQILLRAPRRNNMYMLDMSTAAPLSNISCFVSKASLDESSLWHRRLCHVNLKNMNKLVKNNLVTGLPTKEFICVDKCVACLKGKQHKSSHYAKEINSITTVLHLLHMDLFGPTSVKSLGRKSYCLVVTDDFSRYTWVFFLNTKDETAEILKSFILRVENESDHHVKIIRSDQGTEFKNHVLNSFCESKGITRQFSAPRTPQQNGVAERRNRTLIEAARTMLSDAKLPITFWAEAVNTACYVQNRILVVKSHGMTPYEIWHKRKPFIGFLKPFGCQCTILNTKDYLAKFAEKSAEGYFVGYSSNAKAYRVYIKASRVIEESANVQFNEHTLNKPGTGPDWLFDLDSFTSAFNLVKEYVPVSHSATTDTSKGSREDDFRVELPIASRQNLAESTSTQNDVSQSETINTSQAGPSIEAASNSQHQEEVGSPSAEENSLETTTPRENQPTTVQTLNPHDLPEIHLEVVLPNLESLNMDEASQLDVIPRTRIHNTHPVENIIGNIEEGVRTRSSMHEANVCLFSCFLSQIEPKKVAEALKDNSWVEAMQEELLQFQRQGVWKTCPLPKGKYAIGTKWVFRNKKDDKGVVIKNKARLVVQGYTQEEGIDYDEVFAPVARIEAIRIFLAFAAAKDFKVFQMDVKSAFLYGKIDEEVYVCQPPGFEDPKFPDHVCKLDKALYGLHQAPRKWYETLSSFLLANKFKRGTIDKTLFFKKSNQHIMLVQIYVDDIIFGSTNESLCKEFESLMKSKFEMSSMGELTFFLGLQVKQTPTGIFISQSKYVKDILERFKLSDCKALGTPISETTSLSPDLEGEDVDQHQYRAMIGSLMYLTASRPDIMFATCVCARFQANPKVSHMLAVKRIFRYLKGASNLGLWYPRNEDFQFMAYTDSDYGGCNISKKSTSGGCQFLGSRIVSWQCKKQSCVSTSTAEAEYIAASSCCAQVIWIQNQMKDYGVDLFNTPIQIDNSSAISITNNPVKHSKTKHIDIRYHFIRDCAEKKLIHLVKVDSEHNLADLFTKAFDEGRFRYLITAIGLPLFRILSQPFHFEISCLPNRALIFSISMDLLAFKPAHNVPAELSAEHDADFAPIISFLQRSRYFFALTIQPLVYESHHQQFWASCSVSSSPNGRSLLATIDAHPISITVETICRHLKLNDVDGKVSFTKDEIALTFQSMGYEGPLPSATYLKGRVSYNYKYLIHVFLHCLSNKSGGWDQVPSDLASAIHGLVSNQLFNFSAFIFNNLVDNITSPKKFCMYPRFLQHIFNEELGTSLSLTGNIYKMPLVSSKVFVQLKKKSAQFSGNFTPLLPTMVSHTSEGDSSVNPTDAEPTPSTSVPHPIKITYQRKRNPVQLSTVVQAPSTEPKRKKVKRTAQGTVLPKVTATPLVCPQVLPLEPVAALNQPASPQLMSQHITENIQRDTPIVESASHEATPLDQRLSPRSPGSYHPDMPPSHTIIPALGTSAVPVEEPLSPTTQTLMRVVTQLQARFPDPEPILSEVGHSSFEGVNAGEAATTVDLNQDPQDSGTGTRTSPAATYVGADFFEVLLNEGNPGCQETTSGGGGAGARLSTPSPHDSTPVEEGTTTQELTATITSLQARVAQLEAEVATLRLEVQTKDATILDLRKRPPVTLHPFHPDPATTTFTSPDATKKGENVPTAGSGSEAREEEGAQEVTPSIVTLTAEWDDFLGTYFQDSSSTSSSSSSEDTREVAKETEQQTSNVSLEPQSPTGTKSPSETAAQVAMEESIPKEPISMEPVSPSGTEAAEAVSPSGTEAAEDLFSSPEPLVETNKESSKVIGQLEETVNAEVNSEAAAVSKGPVIIDDSSTEELSADEPIGEATGEISSGINVTVDDKGKRKLTPEEEAQLEERRPKKIKGRPNTSLDEERARLSALLKERGYDFDEEAAASKVQIATTKTQKNKAYRDTCKAFLLEYGFHARQLGPMKNSTMDMHIRDIKAKVARGELPSIEQIRARKESLMRGLGLGGGARIEFPLSGAGIREGEEVMCGESTKAMFPNMFPLNPKEEQISPPSSPSMDNMPISSVIKIKKGKQTKSKQSTPNPDPERHSQADERRTKPSSAEDIGSQPTATTGEAVESTVEAQQTRVLRSQATAQDKPRPGRRKRMARRKRRTSAISSDSESEAIISVPEVTPEAAPETTQSREDIRDIRRLLHEHSYIPLVNWSFNAQENTFILTNYNGEIKLVNLVQLMVLAKPYVLDLDKLPLNNPDNGADGRTGVRWIRKRAQVVQDYCFRRSTLRRFQKFRASEYQMLLKTLFSNFLRKTKTSEEIPLTKTVAAYSHSTKGTDTRHAGLSKDKDNM</sequence>
<feature type="region of interest" description="Disordered" evidence="7">
    <location>
        <begin position="2539"/>
        <end position="2573"/>
    </location>
</feature>
<dbReference type="SUPFAM" id="SSF57756">
    <property type="entry name" value="Retrovirus zinc finger-like domains"/>
    <property type="match status" value="1"/>
</dbReference>
<keyword evidence="3" id="KW-0064">Aspartyl protease</keyword>
<keyword evidence="11" id="KW-1185">Reference proteome</keyword>
<evidence type="ECO:0000256" key="2">
    <source>
        <dbReference type="ARBA" id="ARBA00022723"/>
    </source>
</evidence>
<dbReference type="GO" id="GO:0004190">
    <property type="term" value="F:aspartic-type endopeptidase activity"/>
    <property type="evidence" value="ECO:0007669"/>
    <property type="project" value="UniProtKB-KW"/>
</dbReference>
<dbReference type="InterPro" id="IPR025724">
    <property type="entry name" value="GAG-pre-integrase_dom"/>
</dbReference>
<dbReference type="PANTHER" id="PTHR42648:SF32">
    <property type="entry name" value="RIBONUCLEASE H-LIKE DOMAIN, GAG-PRE-INTEGRASE DOMAIN PROTEIN-RELATED"/>
    <property type="match status" value="1"/>
</dbReference>
<dbReference type="Pfam" id="PF13976">
    <property type="entry name" value="gag_pre-integrs"/>
    <property type="match status" value="1"/>
</dbReference>
<proteinExistence type="predicted"/>
<dbReference type="PROSITE" id="PS50994">
    <property type="entry name" value="INTEGRASE"/>
    <property type="match status" value="1"/>
</dbReference>
<feature type="region of interest" description="Disordered" evidence="7">
    <location>
        <begin position="2414"/>
        <end position="2434"/>
    </location>
</feature>
<feature type="compositionally biased region" description="Low complexity" evidence="7">
    <location>
        <begin position="3121"/>
        <end position="3134"/>
    </location>
</feature>
<dbReference type="InterPro" id="IPR039537">
    <property type="entry name" value="Retrotran_Ty1/copia-like"/>
</dbReference>
<feature type="compositionally biased region" description="Basic and acidic residues" evidence="7">
    <location>
        <begin position="3051"/>
        <end position="3063"/>
    </location>
</feature>
<feature type="compositionally biased region" description="Polar residues" evidence="7">
    <location>
        <begin position="2704"/>
        <end position="2726"/>
    </location>
</feature>
<organism evidence="10 11">
    <name type="scientific">Mikania micrantha</name>
    <name type="common">bitter vine</name>
    <dbReference type="NCBI Taxonomy" id="192012"/>
    <lineage>
        <taxon>Eukaryota</taxon>
        <taxon>Viridiplantae</taxon>
        <taxon>Streptophyta</taxon>
        <taxon>Embryophyta</taxon>
        <taxon>Tracheophyta</taxon>
        <taxon>Spermatophyta</taxon>
        <taxon>Magnoliopsida</taxon>
        <taxon>eudicotyledons</taxon>
        <taxon>Gunneridae</taxon>
        <taxon>Pentapetalae</taxon>
        <taxon>asterids</taxon>
        <taxon>campanulids</taxon>
        <taxon>Asterales</taxon>
        <taxon>Asteraceae</taxon>
        <taxon>Asteroideae</taxon>
        <taxon>Heliantheae alliance</taxon>
        <taxon>Eupatorieae</taxon>
        <taxon>Mikania</taxon>
    </lineage>
</organism>
<feature type="compositionally biased region" description="Polar residues" evidence="7">
    <location>
        <begin position="1427"/>
        <end position="1449"/>
    </location>
</feature>
<evidence type="ECO:0000256" key="5">
    <source>
        <dbReference type="PROSITE-ProRule" id="PRU00047"/>
    </source>
</evidence>
<dbReference type="InterPro" id="IPR036397">
    <property type="entry name" value="RNaseH_sf"/>
</dbReference>
<dbReference type="OrthoDB" id="1751476at2759"/>
<dbReference type="InterPro" id="IPR043502">
    <property type="entry name" value="DNA/RNA_pol_sf"/>
</dbReference>
<dbReference type="CDD" id="cd09272">
    <property type="entry name" value="RNase_HI_RT_Ty1"/>
    <property type="match status" value="1"/>
</dbReference>
<evidence type="ECO:0000313" key="10">
    <source>
        <dbReference type="EMBL" id="KAD3640569.1"/>
    </source>
</evidence>
<feature type="compositionally biased region" description="Low complexity" evidence="7">
    <location>
        <begin position="3016"/>
        <end position="3033"/>
    </location>
</feature>
<keyword evidence="6" id="KW-0175">Coiled coil</keyword>
<name>A0A5N6MKS0_9ASTR</name>
<feature type="compositionally biased region" description="Polar residues" evidence="7">
    <location>
        <begin position="2301"/>
        <end position="2324"/>
    </location>
</feature>
<dbReference type="Gene3D" id="3.30.420.10">
    <property type="entry name" value="Ribonuclease H-like superfamily/Ribonuclease H"/>
    <property type="match status" value="1"/>
</dbReference>
<evidence type="ECO:0000256" key="4">
    <source>
        <dbReference type="ARBA" id="ARBA00022801"/>
    </source>
</evidence>
<dbReference type="PROSITE" id="PS50158">
    <property type="entry name" value="ZF_CCHC"/>
    <property type="match status" value="2"/>
</dbReference>
<feature type="compositionally biased region" description="Basic and acidic residues" evidence="7">
    <location>
        <begin position="3292"/>
        <end position="3308"/>
    </location>
</feature>
<dbReference type="InterPro" id="IPR054722">
    <property type="entry name" value="PolX-like_BBD"/>
</dbReference>
<keyword evidence="5" id="KW-0862">Zinc</keyword>
<comment type="caution">
    <text evidence="10">The sequence shown here is derived from an EMBL/GenBank/DDBJ whole genome shotgun (WGS) entry which is preliminary data.</text>
</comment>
<evidence type="ECO:0000259" key="9">
    <source>
        <dbReference type="PROSITE" id="PS50994"/>
    </source>
</evidence>
<dbReference type="InterPro" id="IPR013103">
    <property type="entry name" value="RVT_2"/>
</dbReference>
<dbReference type="Pfam" id="PF25597">
    <property type="entry name" value="SH3_retrovirus"/>
    <property type="match status" value="1"/>
</dbReference>
<dbReference type="Pfam" id="PF07727">
    <property type="entry name" value="RVT_2"/>
    <property type="match status" value="1"/>
</dbReference>
<evidence type="ECO:0000259" key="8">
    <source>
        <dbReference type="PROSITE" id="PS50158"/>
    </source>
</evidence>
<dbReference type="PANTHER" id="PTHR42648">
    <property type="entry name" value="TRANSPOSASE, PUTATIVE-RELATED"/>
    <property type="match status" value="1"/>
</dbReference>
<dbReference type="GO" id="GO:0015074">
    <property type="term" value="P:DNA integration"/>
    <property type="evidence" value="ECO:0007669"/>
    <property type="project" value="InterPro"/>
</dbReference>
<keyword evidence="2" id="KW-0479">Metal-binding</keyword>
<feature type="compositionally biased region" description="Basic and acidic residues" evidence="7">
    <location>
        <begin position="780"/>
        <end position="796"/>
    </location>
</feature>
<feature type="region of interest" description="Disordered" evidence="7">
    <location>
        <begin position="2616"/>
        <end position="2661"/>
    </location>
</feature>
<feature type="compositionally biased region" description="Basic and acidic residues" evidence="7">
    <location>
        <begin position="2839"/>
        <end position="2859"/>
    </location>
</feature>
<protein>
    <submittedName>
        <fullName evidence="10">Uncharacterized protein</fullName>
    </submittedName>
</protein>
<feature type="region of interest" description="Disordered" evidence="7">
    <location>
        <begin position="2301"/>
        <end position="2326"/>
    </location>
</feature>
<dbReference type="SUPFAM" id="SSF53098">
    <property type="entry name" value="Ribonuclease H-like"/>
    <property type="match status" value="1"/>
</dbReference>
<dbReference type="InterPro" id="IPR036875">
    <property type="entry name" value="Znf_CCHC_sf"/>
</dbReference>
<dbReference type="GO" id="GO:0008270">
    <property type="term" value="F:zinc ion binding"/>
    <property type="evidence" value="ECO:0007669"/>
    <property type="project" value="UniProtKB-KW"/>
</dbReference>
<feature type="compositionally biased region" description="Basic residues" evidence="7">
    <location>
        <begin position="3107"/>
        <end position="3120"/>
    </location>
</feature>
<feature type="compositionally biased region" description="Polar residues" evidence="7">
    <location>
        <begin position="679"/>
        <end position="696"/>
    </location>
</feature>
<feature type="compositionally biased region" description="Basic and acidic residues" evidence="7">
    <location>
        <begin position="2693"/>
        <end position="2703"/>
    </location>
</feature>
<feature type="coiled-coil region" evidence="6">
    <location>
        <begin position="2573"/>
        <end position="2607"/>
    </location>
</feature>
<dbReference type="SUPFAM" id="SSF56672">
    <property type="entry name" value="DNA/RNA polymerases"/>
    <property type="match status" value="1"/>
</dbReference>
<dbReference type="Proteomes" id="UP000326396">
    <property type="component" value="Linkage Group LG5"/>
</dbReference>
<keyword evidence="5" id="KW-0863">Zinc-finger</keyword>
<evidence type="ECO:0000256" key="6">
    <source>
        <dbReference type="SAM" id="Coils"/>
    </source>
</evidence>
<feature type="compositionally biased region" description="Acidic residues" evidence="7">
    <location>
        <begin position="2813"/>
        <end position="2824"/>
    </location>
</feature>
<evidence type="ECO:0000256" key="3">
    <source>
        <dbReference type="ARBA" id="ARBA00022750"/>
    </source>
</evidence>
<dbReference type="Gene3D" id="4.10.60.10">
    <property type="entry name" value="Zinc finger, CCHC-type"/>
    <property type="match status" value="1"/>
</dbReference>
<dbReference type="Pfam" id="PF00665">
    <property type="entry name" value="rve"/>
    <property type="match status" value="1"/>
</dbReference>
<feature type="compositionally biased region" description="Polar residues" evidence="7">
    <location>
        <begin position="866"/>
        <end position="878"/>
    </location>
</feature>
<dbReference type="InterPro" id="IPR057670">
    <property type="entry name" value="SH3_retrovirus"/>
</dbReference>
<feature type="region of interest" description="Disordered" evidence="7">
    <location>
        <begin position="733"/>
        <end position="891"/>
    </location>
</feature>
<dbReference type="GO" id="GO:0003676">
    <property type="term" value="F:nucleic acid binding"/>
    <property type="evidence" value="ECO:0007669"/>
    <property type="project" value="InterPro"/>
</dbReference>
<dbReference type="Pfam" id="PF14223">
    <property type="entry name" value="Retrotran_gag_2"/>
    <property type="match status" value="1"/>
</dbReference>
<dbReference type="InterPro" id="IPR012337">
    <property type="entry name" value="RNaseH-like_sf"/>
</dbReference>
<dbReference type="GO" id="GO:0006508">
    <property type="term" value="P:proteolysis"/>
    <property type="evidence" value="ECO:0007669"/>
    <property type="project" value="UniProtKB-KW"/>
</dbReference>
<evidence type="ECO:0000313" key="11">
    <source>
        <dbReference type="Proteomes" id="UP000326396"/>
    </source>
</evidence>
<dbReference type="InterPro" id="IPR001878">
    <property type="entry name" value="Znf_CCHC"/>
</dbReference>
<feature type="domain" description="CCHC-type" evidence="8">
    <location>
        <begin position="713"/>
        <end position="726"/>
    </location>
</feature>
<feature type="compositionally biased region" description="Low complexity" evidence="7">
    <location>
        <begin position="2795"/>
        <end position="2804"/>
    </location>
</feature>
<feature type="region of interest" description="Disordered" evidence="7">
    <location>
        <begin position="2682"/>
        <end position="2782"/>
    </location>
</feature>
<feature type="region of interest" description="Disordered" evidence="7">
    <location>
        <begin position="1379"/>
        <end position="1452"/>
    </location>
</feature>
<feature type="domain" description="Integrase catalytic" evidence="9">
    <location>
        <begin position="1093"/>
        <end position="1260"/>
    </location>
</feature>
<feature type="compositionally biased region" description="Low complexity" evidence="7">
    <location>
        <begin position="2683"/>
        <end position="2692"/>
    </location>
</feature>
<evidence type="ECO:0000256" key="7">
    <source>
        <dbReference type="SAM" id="MobiDB-lite"/>
    </source>
</evidence>
<dbReference type="Pfam" id="PF00098">
    <property type="entry name" value="zf-CCHC"/>
    <property type="match status" value="1"/>
</dbReference>
<feature type="region of interest" description="Disordered" evidence="7">
    <location>
        <begin position="3289"/>
        <end position="3308"/>
    </location>
</feature>
<feature type="compositionally biased region" description="Polar residues" evidence="7">
    <location>
        <begin position="1381"/>
        <end position="1417"/>
    </location>
</feature>
<dbReference type="InterPro" id="IPR001584">
    <property type="entry name" value="Integrase_cat-core"/>
</dbReference>
<feature type="region of interest" description="Disordered" evidence="7">
    <location>
        <begin position="2795"/>
        <end position="2872"/>
    </location>
</feature>
<gene>
    <name evidence="10" type="ORF">E3N88_29792</name>
</gene>
<dbReference type="SMART" id="SM00343">
    <property type="entry name" value="ZnF_C2HC"/>
    <property type="match status" value="2"/>
</dbReference>
<keyword evidence="4" id="KW-0378">Hydrolase</keyword>
<feature type="compositionally biased region" description="Basic and acidic residues" evidence="7">
    <location>
        <begin position="821"/>
        <end position="844"/>
    </location>
</feature>
<evidence type="ECO:0000256" key="1">
    <source>
        <dbReference type="ARBA" id="ARBA00022670"/>
    </source>
</evidence>
<feature type="region of interest" description="Disordered" evidence="7">
    <location>
        <begin position="652"/>
        <end position="704"/>
    </location>
</feature>
<feature type="region of interest" description="Disordered" evidence="7">
    <location>
        <begin position="3005"/>
        <end position="3150"/>
    </location>
</feature>
<feature type="compositionally biased region" description="Polar residues" evidence="7">
    <location>
        <begin position="3087"/>
        <end position="3101"/>
    </location>
</feature>
<feature type="domain" description="CCHC-type" evidence="8">
    <location>
        <begin position="357"/>
        <end position="372"/>
    </location>
</feature>
<accession>A0A5N6MKS0</accession>
<dbReference type="Pfam" id="PF22936">
    <property type="entry name" value="Pol_BBD"/>
    <property type="match status" value="1"/>
</dbReference>
<feature type="compositionally biased region" description="Basic and acidic residues" evidence="7">
    <location>
        <begin position="655"/>
        <end position="667"/>
    </location>
</feature>
<dbReference type="EMBL" id="SZYD01000015">
    <property type="protein sequence ID" value="KAD3640569.1"/>
    <property type="molecule type" value="Genomic_DNA"/>
</dbReference>
<reference evidence="10 11" key="1">
    <citation type="submission" date="2019-05" db="EMBL/GenBank/DDBJ databases">
        <title>Mikania micrantha, genome provides insights into the molecular mechanism of rapid growth.</title>
        <authorList>
            <person name="Liu B."/>
        </authorList>
    </citation>
    <scope>NUCLEOTIDE SEQUENCE [LARGE SCALE GENOMIC DNA]</scope>
    <source>
        <strain evidence="10">NLD-2019</strain>
        <tissue evidence="10">Leaf</tissue>
    </source>
</reference>
<keyword evidence="1" id="KW-0645">Protease</keyword>